<evidence type="ECO:0000313" key="1">
    <source>
        <dbReference type="EMBL" id="SHN55496.1"/>
    </source>
</evidence>
<reference evidence="1 2" key="1">
    <citation type="submission" date="2016-12" db="EMBL/GenBank/DDBJ databases">
        <authorList>
            <person name="Song W.-J."/>
            <person name="Kurnit D.M."/>
        </authorList>
    </citation>
    <scope>NUCLEOTIDE SEQUENCE [LARGE SCALE GENOMIC DNA]</scope>
    <source>
        <strain evidence="1 2">DSM 11393</strain>
    </source>
</reference>
<evidence type="ECO:0000313" key="2">
    <source>
        <dbReference type="Proteomes" id="UP000186469"/>
    </source>
</evidence>
<name>A0A1M7SAJ4_9BACT</name>
<dbReference type="PANTHER" id="PTHR42685">
    <property type="entry name" value="GERANYLGERANYL DIPHOSPHATE REDUCTASE"/>
    <property type="match status" value="1"/>
</dbReference>
<dbReference type="PANTHER" id="PTHR42685:SF22">
    <property type="entry name" value="CONDITIONED MEDIUM FACTOR RECEPTOR 1"/>
    <property type="match status" value="1"/>
</dbReference>
<sequence length="398" mass="44735">MLKNQTYDVVIIGAGPSGATLARLLDSKYSILLIDARNLTTDFENIKQSQDIQAKCCGGLLAPDAQTWLNKFNLIVPEKVKDIYQPEFVNTIDLSTHSVHSYKKNYINLDRTLFETWLLSLLPENVQCLFNSRLHGLKHFNTNDHFTQLSIKTPAGIQEIKTRIVVGADGAFSAVRRMLGKGISQKDCYLAIQDKYKVLGYSDKNLTKTHWAAFDESLTDFYGWAIPKKDSYLVGLALPLDASKNILATKLLEQKDVKNNDKTSNSLAHRKLNIFTQRLIEQGLTLSSIEYDKVEREGALVVRPSLNQVYLGRDNCFLIGEAAGFISPSSAEGFSYAFASAFYLAEVFNKTFDPIKAEQSYRRKIFSLKANIAWKNLKGIGMYNQTLRNMALKVGLGF</sequence>
<proteinExistence type="predicted"/>
<keyword evidence="2" id="KW-1185">Reference proteome</keyword>
<dbReference type="AlphaFoldDB" id="A0A1M7SAJ4"/>
<dbReference type="Proteomes" id="UP000186469">
    <property type="component" value="Unassembled WGS sequence"/>
</dbReference>
<dbReference type="PRINTS" id="PR00420">
    <property type="entry name" value="RNGMNOXGNASE"/>
</dbReference>
<dbReference type="EMBL" id="FRDI01000003">
    <property type="protein sequence ID" value="SHN55496.1"/>
    <property type="molecule type" value="Genomic_DNA"/>
</dbReference>
<organism evidence="1 2">
    <name type="scientific">Desulfovibrio litoralis DSM 11393</name>
    <dbReference type="NCBI Taxonomy" id="1121455"/>
    <lineage>
        <taxon>Bacteria</taxon>
        <taxon>Pseudomonadati</taxon>
        <taxon>Thermodesulfobacteriota</taxon>
        <taxon>Desulfovibrionia</taxon>
        <taxon>Desulfovibrionales</taxon>
        <taxon>Desulfovibrionaceae</taxon>
        <taxon>Desulfovibrio</taxon>
    </lineage>
</organism>
<dbReference type="Gene3D" id="3.50.50.60">
    <property type="entry name" value="FAD/NAD(P)-binding domain"/>
    <property type="match status" value="1"/>
</dbReference>
<dbReference type="OrthoDB" id="9799983at2"/>
<protein>
    <submittedName>
        <fullName evidence="1">Dehydrogenase (Flavoprotein)</fullName>
    </submittedName>
</protein>
<gene>
    <name evidence="1" type="ORF">SAMN02745728_00679</name>
</gene>
<dbReference type="STRING" id="1121455.SAMN02745728_00679"/>
<dbReference type="SUPFAM" id="SSF51905">
    <property type="entry name" value="FAD/NAD(P)-binding domain"/>
    <property type="match status" value="1"/>
</dbReference>
<dbReference type="RefSeq" id="WP_072696370.1">
    <property type="nucleotide sequence ID" value="NZ_FRDI01000003.1"/>
</dbReference>
<accession>A0A1M7SAJ4</accession>
<dbReference type="Pfam" id="PF05834">
    <property type="entry name" value="Lycopene_cycl"/>
    <property type="match status" value="1"/>
</dbReference>
<dbReference type="InterPro" id="IPR036188">
    <property type="entry name" value="FAD/NAD-bd_sf"/>
</dbReference>
<dbReference type="InterPro" id="IPR050407">
    <property type="entry name" value="Geranylgeranyl_reductase"/>
</dbReference>